<feature type="transmembrane region" description="Helical" evidence="2">
    <location>
        <begin position="1093"/>
        <end position="1115"/>
    </location>
</feature>
<dbReference type="GO" id="GO:0015562">
    <property type="term" value="F:efflux transmembrane transporter activity"/>
    <property type="evidence" value="ECO:0007669"/>
    <property type="project" value="InterPro"/>
</dbReference>
<feature type="transmembrane region" description="Helical" evidence="2">
    <location>
        <begin position="1576"/>
        <end position="1595"/>
    </location>
</feature>
<keyword evidence="1" id="KW-0175">Coiled coil</keyword>
<dbReference type="InterPro" id="IPR006143">
    <property type="entry name" value="RND_pump_MFP"/>
</dbReference>
<dbReference type="EMBL" id="CAJNIZ010042748">
    <property type="protein sequence ID" value="CAE7636142.1"/>
    <property type="molecule type" value="Genomic_DNA"/>
</dbReference>
<proteinExistence type="predicted"/>
<dbReference type="SUPFAM" id="SSF111369">
    <property type="entry name" value="HlyD-like secretion proteins"/>
    <property type="match status" value="1"/>
</dbReference>
<dbReference type="Gene3D" id="2.40.50.100">
    <property type="match status" value="1"/>
</dbReference>
<dbReference type="InterPro" id="IPR058625">
    <property type="entry name" value="MdtA-like_BSH"/>
</dbReference>
<dbReference type="GO" id="GO:0042910">
    <property type="term" value="F:xenobiotic transmembrane transporter activity"/>
    <property type="evidence" value="ECO:0007669"/>
    <property type="project" value="TreeGrafter"/>
</dbReference>
<feature type="transmembrane region" description="Helical" evidence="2">
    <location>
        <begin position="1628"/>
        <end position="1653"/>
    </location>
</feature>
<feature type="transmembrane region" description="Helical" evidence="2">
    <location>
        <begin position="1036"/>
        <end position="1057"/>
    </location>
</feature>
<dbReference type="NCBIfam" id="TIGR01730">
    <property type="entry name" value="RND_mfp"/>
    <property type="match status" value="1"/>
</dbReference>
<dbReference type="InterPro" id="IPR001036">
    <property type="entry name" value="Acrflvin-R"/>
</dbReference>
<dbReference type="InterPro" id="IPR027463">
    <property type="entry name" value="AcrB_DN_DC_subdom"/>
</dbReference>
<feature type="domain" description="Multidrug resistance protein MdtA-like barrel-sandwich hybrid" evidence="3">
    <location>
        <begin position="438"/>
        <end position="577"/>
    </location>
</feature>
<feature type="coiled-coil region" evidence="1">
    <location>
        <begin position="884"/>
        <end position="911"/>
    </location>
</feature>
<dbReference type="Gene3D" id="3.30.70.1440">
    <property type="entry name" value="Multidrug efflux transporter AcrB pore domain"/>
    <property type="match status" value="1"/>
</dbReference>
<accession>A0A812VSJ2</accession>
<feature type="transmembrane region" description="Helical" evidence="2">
    <location>
        <begin position="1162"/>
        <end position="1180"/>
    </location>
</feature>
<keyword evidence="2" id="KW-0812">Transmembrane</keyword>
<dbReference type="SUPFAM" id="SSF56954">
    <property type="entry name" value="Outer membrane efflux proteins (OEP)"/>
    <property type="match status" value="1"/>
</dbReference>
<keyword evidence="2" id="KW-0472">Membrane</keyword>
<feature type="transmembrane region" description="Helical" evidence="2">
    <location>
        <begin position="1236"/>
        <end position="1257"/>
    </location>
</feature>
<evidence type="ECO:0000256" key="1">
    <source>
        <dbReference type="SAM" id="Coils"/>
    </source>
</evidence>
<evidence type="ECO:0000313" key="5">
    <source>
        <dbReference type="Proteomes" id="UP000649617"/>
    </source>
</evidence>
<reference evidence="4" key="1">
    <citation type="submission" date="2021-02" db="EMBL/GenBank/DDBJ databases">
        <authorList>
            <person name="Dougan E. K."/>
            <person name="Rhodes N."/>
            <person name="Thang M."/>
            <person name="Chan C."/>
        </authorList>
    </citation>
    <scope>NUCLEOTIDE SEQUENCE</scope>
</reference>
<evidence type="ECO:0000256" key="2">
    <source>
        <dbReference type="SAM" id="Phobius"/>
    </source>
</evidence>
<dbReference type="Pfam" id="PF25917">
    <property type="entry name" value="BSH_RND"/>
    <property type="match status" value="1"/>
</dbReference>
<dbReference type="Gene3D" id="2.40.30.170">
    <property type="match status" value="1"/>
</dbReference>
<dbReference type="Proteomes" id="UP000649617">
    <property type="component" value="Unassembled WGS sequence"/>
</dbReference>
<comment type="caution">
    <text evidence="4">The sequence shown here is derived from an EMBL/GenBank/DDBJ whole genome shotgun (WGS) entry which is preliminary data.</text>
</comment>
<keyword evidence="5" id="KW-1185">Reference proteome</keyword>
<feature type="transmembrane region" description="Helical" evidence="2">
    <location>
        <begin position="1135"/>
        <end position="1156"/>
    </location>
</feature>
<dbReference type="Gene3D" id="2.40.420.20">
    <property type="match status" value="1"/>
</dbReference>
<dbReference type="InterPro" id="IPR003423">
    <property type="entry name" value="OMP_efflux"/>
</dbReference>
<feature type="transmembrane region" description="Helical" evidence="2">
    <location>
        <begin position="1674"/>
        <end position="1693"/>
    </location>
</feature>
<keyword evidence="2" id="KW-1133">Transmembrane helix</keyword>
<dbReference type="SUPFAM" id="SSF82714">
    <property type="entry name" value="Multidrug efflux transporter AcrB TolC docking domain, DN and DC subdomains"/>
    <property type="match status" value="2"/>
</dbReference>
<sequence>MAEVANLPTAWPLDDQSTQSPPEAWLATFDAPYLNALVEQAVSDNYDLKQQAIAVERAQIQERLARADRLPSLNLSLSGQRFRPLGELSGISEQVDIAATASFEIDLWGKLSDRQRQAQLNRAAAEMRYLTAQRALAANVVRASFNLISAGQLQQVFNQRLTNLQQGLDVIEKGYRSGLNEALDVYLALNTVEQERANVANQRQVSFEARTNLERLLAEYPSAQISVTQDLPALPALPAAGLPADLLQRRPDIQAAWLDLLAADAELAVAHKNRFPSLDLTGSVRDADSAVSRLLNGGPLAFTAAASLFQPIFQGGRLKALEEQAALIVEQLEQRYLDVVFSSIAEVANELNRSVTLNDRYNAIVQAEVNASTALTLAFDQYQKGLVTFTTVLDAQRRGPPAGPQTVVEVIPVTSRDYQINVSSYGTVQPRTRSILVAQVRGQIVNIEADFRAGGFFDAGDALLTIDPRDYEADVQIAQATLMDALQVQAQEEARVEQALQDWQRLGQPGEEPSELVLRQPQLQAARARVSSAQSALTKAGLDLERTTITAPFSGRVLRQMVDLGQVVTVGAQLAEVFATDYVEIRLPIRNADLEFVELPENQNTVAPYVEIKSNLGGETTWHGEVIRTEGAIDAVARQLHVVAQINDPFGTTNPVAKPLKIGEYVTAEISGKQLQDVIVIPGNTIYQNSYVYVVENDLLQRRDVEIAWQNGVDAIIAKGLMADELLVTTPLGQITSGTAVRIAGEQDAARIARNRPVPLRGATPEDAELGLAVRIEEAIEGLDGVKRLTSVSVEGSSTVWIEVNEDADPRVVLDEVKTRVDAINTFPAEAENPVISLAQRSWGVITVVIAGDFNEAEIRTYAERVRDDLLRIEGISQVSLDAVRRYEIAIEASQDRLREYNLTLAQLAAAIRASSIDLSAGNVRTQGGDVLIRSKGQAYRRSDFENIVVKTNEDGSIIRIGDVAVVKDGFQEDAIKTLFDGEYAAMVNVERVGNESALQVADAVKDYIAAKQVTLPVGLSLQYWDDDAQQLRNRLGVLGSSALQGTVLVIGLLALFLRPKIAIWVFVGIPIAFIGAFSLMNVFGITLNLMSAFGFIVVLGIVVDDAIVTGESVYRRLKMGESGLEASVNGTNDVAIPVTFGVFTTMVAFLPLTFIEGRFGTIMGPVAAVVIAVLAFSLIESKLVLPAHLKNMGKGFDSEKPNRFSKWQQSFADGFEEKILLYYRPALAFLTRHRYATLASFIGVLFVVLTLIFSGWTRFTFMPSIQGETATAQLTMPVGTQFSVTDRYVDRMFVAAKKLQEQYVDPDTNESVVKHILSSTGSQRGSSGSQFGRVQFELIPPEKRTISVTTNELIAQWRKLIGPVPGAESLTFRANFFRVGDPIDIQLSGNDLETLADVADQIKTHLDTYPTVYEIADTLSDGKEELRIEVKPQGFVLGLTRNEIVGQVSQAFRGFEAQRIQRGRDDIRVLVRLPAEERADFATLDEMLIRAPTGQEVPLSHVATLEPGKGPQQIKRIDRYRTVNITAEVEKENTNMTVLQSEVAGFVDQLLLQYPGISYQMEGEAREQRESFGSLQSAIFIVLFAIYCMLALPLKSYTQPLVVMSVIPFGLIGSVAGHWFMGYTLSMLSVMGILALSGVVVNDSLVLVDAVNKQRKRGVQLSEAVLNAGVIRFRPIILTSLTTFFGLMPLLLEKSTTAQFLIPMGISLGFGILFATAITLILVPVNVLIGDDIRRFFSSKPAETAVPKPIAN</sequence>
<dbReference type="Gene3D" id="1.20.1600.10">
    <property type="entry name" value="Outer membrane efflux proteins (OEP)"/>
    <property type="match status" value="1"/>
</dbReference>
<feature type="transmembrane region" description="Helical" evidence="2">
    <location>
        <begin position="1064"/>
        <end position="1087"/>
    </location>
</feature>
<dbReference type="GO" id="GO:0005886">
    <property type="term" value="C:plasma membrane"/>
    <property type="evidence" value="ECO:0007669"/>
    <property type="project" value="TreeGrafter"/>
</dbReference>
<dbReference type="Gene3D" id="3.30.70.1430">
    <property type="entry name" value="Multidrug efflux transporter AcrB pore domain"/>
    <property type="match status" value="2"/>
</dbReference>
<dbReference type="Gene3D" id="3.30.2090.10">
    <property type="entry name" value="Multidrug efflux transporter AcrB TolC docking domain, DN and DC subdomains"/>
    <property type="match status" value="2"/>
</dbReference>
<dbReference type="Gene3D" id="1.20.1640.10">
    <property type="entry name" value="Multidrug efflux transporter AcrB transmembrane domain"/>
    <property type="match status" value="2"/>
</dbReference>
<feature type="transmembrane region" description="Helical" evidence="2">
    <location>
        <begin position="1705"/>
        <end position="1730"/>
    </location>
</feature>
<protein>
    <submittedName>
        <fullName evidence="4">NolG protein</fullName>
    </submittedName>
</protein>
<dbReference type="PRINTS" id="PR00702">
    <property type="entry name" value="ACRIFLAVINRP"/>
</dbReference>
<dbReference type="SUPFAM" id="SSF82866">
    <property type="entry name" value="Multidrug efflux transporter AcrB transmembrane domain"/>
    <property type="match status" value="2"/>
</dbReference>
<dbReference type="Gene3D" id="1.10.287.470">
    <property type="entry name" value="Helix hairpin bin"/>
    <property type="match status" value="1"/>
</dbReference>
<dbReference type="Pfam" id="PF00873">
    <property type="entry name" value="ACR_tran"/>
    <property type="match status" value="1"/>
</dbReference>
<evidence type="ECO:0000313" key="4">
    <source>
        <dbReference type="EMBL" id="CAE7636142.1"/>
    </source>
</evidence>
<dbReference type="Gene3D" id="3.30.70.1320">
    <property type="entry name" value="Multidrug efflux transporter AcrB pore domain like"/>
    <property type="match status" value="1"/>
</dbReference>
<gene>
    <name evidence="4" type="primary">nolG</name>
    <name evidence="4" type="ORF">SPIL2461_LOCUS16772</name>
</gene>
<evidence type="ECO:0000259" key="3">
    <source>
        <dbReference type="Pfam" id="PF25917"/>
    </source>
</evidence>
<name>A0A812VSJ2_SYMPI</name>
<dbReference type="OrthoDB" id="5875992at2759"/>
<dbReference type="Pfam" id="PF02321">
    <property type="entry name" value="OEP"/>
    <property type="match status" value="2"/>
</dbReference>
<feature type="transmembrane region" description="Helical" evidence="2">
    <location>
        <begin position="1602"/>
        <end position="1622"/>
    </location>
</feature>
<dbReference type="SUPFAM" id="SSF82693">
    <property type="entry name" value="Multidrug efflux transporter AcrB pore domain, PN1, PN2, PC1 and PC2 subdomains"/>
    <property type="match status" value="2"/>
</dbReference>
<dbReference type="PANTHER" id="PTHR32063">
    <property type="match status" value="1"/>
</dbReference>
<organism evidence="4 5">
    <name type="scientific">Symbiodinium pilosum</name>
    <name type="common">Dinoflagellate</name>
    <dbReference type="NCBI Taxonomy" id="2952"/>
    <lineage>
        <taxon>Eukaryota</taxon>
        <taxon>Sar</taxon>
        <taxon>Alveolata</taxon>
        <taxon>Dinophyceae</taxon>
        <taxon>Suessiales</taxon>
        <taxon>Symbiodiniaceae</taxon>
        <taxon>Symbiodinium</taxon>
    </lineage>
</organism>
<dbReference type="Gene3D" id="2.20.200.10">
    <property type="entry name" value="Outer membrane efflux proteins (OEP)"/>
    <property type="match status" value="1"/>
</dbReference>
<dbReference type="PANTHER" id="PTHR32063:SF33">
    <property type="entry name" value="RND SUPERFAMILY EFFLUX PUMP PERMEASE COMPONENT"/>
    <property type="match status" value="1"/>
</dbReference>